<dbReference type="Proteomes" id="UP001497383">
    <property type="component" value="Chromosome 5"/>
</dbReference>
<dbReference type="GeneID" id="92209834"/>
<keyword evidence="4" id="KW-0812">Transmembrane</keyword>
<evidence type="ECO:0000256" key="3">
    <source>
        <dbReference type="ARBA" id="ARBA00023136"/>
    </source>
</evidence>
<dbReference type="EMBL" id="OZ022409">
    <property type="protein sequence ID" value="CAK9440601.1"/>
    <property type="molecule type" value="Genomic_DNA"/>
</dbReference>
<reference evidence="5 6" key="1">
    <citation type="submission" date="2024-03" db="EMBL/GenBank/DDBJ databases">
        <authorList>
            <person name="Brejova B."/>
        </authorList>
    </citation>
    <scope>NUCLEOTIDE SEQUENCE [LARGE SCALE GENOMIC DNA]</scope>
    <source>
        <strain evidence="5 6">CBS 14171</strain>
    </source>
</reference>
<feature type="transmembrane region" description="Helical" evidence="4">
    <location>
        <begin position="12"/>
        <end position="31"/>
    </location>
</feature>
<dbReference type="Pfam" id="PF11022">
    <property type="entry name" value="ATP19"/>
    <property type="match status" value="1"/>
</dbReference>
<dbReference type="PANTHER" id="PTHR28074:SF1">
    <property type="entry name" value="ATP SYNTHASE SUBUNIT K, MITOCHONDRIAL"/>
    <property type="match status" value="1"/>
</dbReference>
<name>A0ABP0ZR79_9ASCO</name>
<keyword evidence="6" id="KW-1185">Reference proteome</keyword>
<organism evidence="5 6">
    <name type="scientific">Lodderomyces beijingensis</name>
    <dbReference type="NCBI Taxonomy" id="1775926"/>
    <lineage>
        <taxon>Eukaryota</taxon>
        <taxon>Fungi</taxon>
        <taxon>Dikarya</taxon>
        <taxon>Ascomycota</taxon>
        <taxon>Saccharomycotina</taxon>
        <taxon>Pichiomycetes</taxon>
        <taxon>Debaryomycetaceae</taxon>
        <taxon>Candida/Lodderomyces clade</taxon>
        <taxon>Lodderomyces</taxon>
    </lineage>
</organism>
<evidence type="ECO:0000256" key="1">
    <source>
        <dbReference type="ARBA" id="ARBA00004325"/>
    </source>
</evidence>
<dbReference type="PANTHER" id="PTHR28074">
    <property type="entry name" value="ATP SYNTHASE SUBUNIT K, MITOCHONDRIAL"/>
    <property type="match status" value="1"/>
</dbReference>
<sequence>MGAAYTIFGKQVPSYILSLATLGSVAAVAIVPQFVGSKETQAAAAAAPAAQTKEDDFDLEKLLKYVLPPPPPAQNIRRSLLLTELLFLIFPCSDLTKEETK</sequence>
<protein>
    <recommendedName>
        <fullName evidence="7">ATP synthase subunit K, mitochondrial</fullName>
    </recommendedName>
</protein>
<evidence type="ECO:0000313" key="5">
    <source>
        <dbReference type="EMBL" id="CAK9440601.1"/>
    </source>
</evidence>
<keyword evidence="4" id="KW-1133">Transmembrane helix</keyword>
<evidence type="ECO:0000313" key="6">
    <source>
        <dbReference type="Proteomes" id="UP001497383"/>
    </source>
</evidence>
<dbReference type="RefSeq" id="XP_066831576.1">
    <property type="nucleotide sequence ID" value="XM_066974881.1"/>
</dbReference>
<dbReference type="InterPro" id="IPR021278">
    <property type="entry name" value="ATP19"/>
</dbReference>
<keyword evidence="2" id="KW-0496">Mitochondrion</keyword>
<keyword evidence="3 4" id="KW-0472">Membrane</keyword>
<comment type="subcellular location">
    <subcellularLocation>
        <location evidence="1">Mitochondrion membrane</location>
    </subcellularLocation>
</comment>
<accession>A0ABP0ZR79</accession>
<evidence type="ECO:0008006" key="7">
    <source>
        <dbReference type="Google" id="ProtNLM"/>
    </source>
</evidence>
<evidence type="ECO:0000256" key="4">
    <source>
        <dbReference type="SAM" id="Phobius"/>
    </source>
</evidence>
<proteinExistence type="predicted"/>
<gene>
    <name evidence="5" type="ORF">LODBEIA_P46380</name>
</gene>
<evidence type="ECO:0000256" key="2">
    <source>
        <dbReference type="ARBA" id="ARBA00023128"/>
    </source>
</evidence>